<dbReference type="AlphaFoldDB" id="A0A9K3IVS1"/>
<reference evidence="1" key="1">
    <citation type="journal article" date="2017" name="Nature">
        <title>The sunflower genome provides insights into oil metabolism, flowering and Asterid evolution.</title>
        <authorList>
            <person name="Badouin H."/>
            <person name="Gouzy J."/>
            <person name="Grassa C.J."/>
            <person name="Murat F."/>
            <person name="Staton S.E."/>
            <person name="Cottret L."/>
            <person name="Lelandais-Briere C."/>
            <person name="Owens G.L."/>
            <person name="Carrere S."/>
            <person name="Mayjonade B."/>
            <person name="Legrand L."/>
            <person name="Gill N."/>
            <person name="Kane N.C."/>
            <person name="Bowers J.E."/>
            <person name="Hubner S."/>
            <person name="Bellec A."/>
            <person name="Berard A."/>
            <person name="Berges H."/>
            <person name="Blanchet N."/>
            <person name="Boniface M.C."/>
            <person name="Brunel D."/>
            <person name="Catrice O."/>
            <person name="Chaidir N."/>
            <person name="Claudel C."/>
            <person name="Donnadieu C."/>
            <person name="Faraut T."/>
            <person name="Fievet G."/>
            <person name="Helmstetter N."/>
            <person name="King M."/>
            <person name="Knapp S.J."/>
            <person name="Lai Z."/>
            <person name="Le Paslier M.C."/>
            <person name="Lippi Y."/>
            <person name="Lorenzon L."/>
            <person name="Mandel J.R."/>
            <person name="Marage G."/>
            <person name="Marchand G."/>
            <person name="Marquand E."/>
            <person name="Bret-Mestries E."/>
            <person name="Morien E."/>
            <person name="Nambeesan S."/>
            <person name="Nguyen T."/>
            <person name="Pegot-Espagnet P."/>
            <person name="Pouilly N."/>
            <person name="Raftis F."/>
            <person name="Sallet E."/>
            <person name="Schiex T."/>
            <person name="Thomas J."/>
            <person name="Vandecasteele C."/>
            <person name="Vares D."/>
            <person name="Vear F."/>
            <person name="Vautrin S."/>
            <person name="Crespi M."/>
            <person name="Mangin B."/>
            <person name="Burke J.M."/>
            <person name="Salse J."/>
            <person name="Munos S."/>
            <person name="Vincourt P."/>
            <person name="Rieseberg L.H."/>
            <person name="Langlade N.B."/>
        </authorList>
    </citation>
    <scope>NUCLEOTIDE SEQUENCE</scope>
    <source>
        <tissue evidence="1">Leaves</tissue>
    </source>
</reference>
<name>A0A9K3IVS1_HELAN</name>
<proteinExistence type="predicted"/>
<keyword evidence="2" id="KW-1185">Reference proteome</keyword>
<protein>
    <submittedName>
        <fullName evidence="1">Ankyrin repeat-containing domain superfamily</fullName>
    </submittedName>
</protein>
<comment type="caution">
    <text evidence="1">The sequence shown here is derived from an EMBL/GenBank/DDBJ whole genome shotgun (WGS) entry which is preliminary data.</text>
</comment>
<dbReference type="EMBL" id="MNCJ02000321">
    <property type="protein sequence ID" value="KAF5803652.1"/>
    <property type="molecule type" value="Genomic_DNA"/>
</dbReference>
<sequence>MLLSMTNGHGHTALFTAASSGKTKIFKLLHREVCKTAQGADLKTFLERDTKSTILHKAVLSRNYRLAHEIAVKHPHLITEDDGDEMTPLQLLSCSLPVFGRKSYLMRMIYKGMHNYILHFFESISVLFILLV</sequence>
<evidence type="ECO:0000313" key="1">
    <source>
        <dbReference type="EMBL" id="KAF5803652.1"/>
    </source>
</evidence>
<organism evidence="1 2">
    <name type="scientific">Helianthus annuus</name>
    <name type="common">Common sunflower</name>
    <dbReference type="NCBI Taxonomy" id="4232"/>
    <lineage>
        <taxon>Eukaryota</taxon>
        <taxon>Viridiplantae</taxon>
        <taxon>Streptophyta</taxon>
        <taxon>Embryophyta</taxon>
        <taxon>Tracheophyta</taxon>
        <taxon>Spermatophyta</taxon>
        <taxon>Magnoliopsida</taxon>
        <taxon>eudicotyledons</taxon>
        <taxon>Gunneridae</taxon>
        <taxon>Pentapetalae</taxon>
        <taxon>asterids</taxon>
        <taxon>campanulids</taxon>
        <taxon>Asterales</taxon>
        <taxon>Asteraceae</taxon>
        <taxon>Asteroideae</taxon>
        <taxon>Heliantheae alliance</taxon>
        <taxon>Heliantheae</taxon>
        <taxon>Helianthus</taxon>
    </lineage>
</organism>
<dbReference type="Gene3D" id="1.25.40.20">
    <property type="entry name" value="Ankyrin repeat-containing domain"/>
    <property type="match status" value="1"/>
</dbReference>
<gene>
    <name evidence="1" type="ORF">HanXRQr2_Chr06g0273931</name>
</gene>
<dbReference type="SUPFAM" id="SSF48403">
    <property type="entry name" value="Ankyrin repeat"/>
    <property type="match status" value="1"/>
</dbReference>
<evidence type="ECO:0000313" key="2">
    <source>
        <dbReference type="Proteomes" id="UP000215914"/>
    </source>
</evidence>
<dbReference type="Proteomes" id="UP000215914">
    <property type="component" value="Unassembled WGS sequence"/>
</dbReference>
<dbReference type="Gramene" id="mRNA:HanXRQr2_Chr06g0273931">
    <property type="protein sequence ID" value="mRNA:HanXRQr2_Chr06g0273931"/>
    <property type="gene ID" value="HanXRQr2_Chr06g0273931"/>
</dbReference>
<reference evidence="1" key="2">
    <citation type="submission" date="2020-06" db="EMBL/GenBank/DDBJ databases">
        <title>Helianthus annuus Genome sequencing and assembly Release 2.</title>
        <authorList>
            <person name="Gouzy J."/>
            <person name="Langlade N."/>
            <person name="Munos S."/>
        </authorList>
    </citation>
    <scope>NUCLEOTIDE SEQUENCE</scope>
    <source>
        <tissue evidence="1">Leaves</tissue>
    </source>
</reference>
<dbReference type="InterPro" id="IPR036770">
    <property type="entry name" value="Ankyrin_rpt-contain_sf"/>
</dbReference>
<accession>A0A9K3IVS1</accession>